<feature type="domain" description="TonB-dependent receptor plug" evidence="2">
    <location>
        <begin position="142"/>
        <end position="241"/>
    </location>
</feature>
<evidence type="ECO:0000313" key="3">
    <source>
        <dbReference type="EMBL" id="PWH86127.1"/>
    </source>
</evidence>
<dbReference type="InterPro" id="IPR013784">
    <property type="entry name" value="Carb-bd-like_fold"/>
</dbReference>
<dbReference type="SUPFAM" id="SSF56935">
    <property type="entry name" value="Porins"/>
    <property type="match status" value="1"/>
</dbReference>
<name>A0A2U2XEF8_9FLAO</name>
<evidence type="ECO:0000259" key="2">
    <source>
        <dbReference type="Pfam" id="PF07715"/>
    </source>
</evidence>
<protein>
    <submittedName>
        <fullName evidence="3">TonB-dependent receptor</fullName>
    </submittedName>
</protein>
<feature type="signal peptide" evidence="1">
    <location>
        <begin position="1"/>
        <end position="30"/>
    </location>
</feature>
<dbReference type="InterPro" id="IPR012910">
    <property type="entry name" value="Plug_dom"/>
</dbReference>
<evidence type="ECO:0000313" key="4">
    <source>
        <dbReference type="Proteomes" id="UP000245370"/>
    </source>
</evidence>
<dbReference type="SUPFAM" id="SSF49452">
    <property type="entry name" value="Starch-binding domain-like"/>
    <property type="match status" value="1"/>
</dbReference>
<dbReference type="Gene3D" id="2.170.130.10">
    <property type="entry name" value="TonB-dependent receptor, plug domain"/>
    <property type="match status" value="1"/>
</dbReference>
<evidence type="ECO:0000256" key="1">
    <source>
        <dbReference type="SAM" id="SignalP"/>
    </source>
</evidence>
<organism evidence="3 4">
    <name type="scientific">Brumimicrobium oceani</name>
    <dbReference type="NCBI Taxonomy" id="2100725"/>
    <lineage>
        <taxon>Bacteria</taxon>
        <taxon>Pseudomonadati</taxon>
        <taxon>Bacteroidota</taxon>
        <taxon>Flavobacteriia</taxon>
        <taxon>Flavobacteriales</taxon>
        <taxon>Crocinitomicaceae</taxon>
        <taxon>Brumimicrobium</taxon>
    </lineage>
</organism>
<dbReference type="Pfam" id="PF07715">
    <property type="entry name" value="Plug"/>
    <property type="match status" value="1"/>
</dbReference>
<dbReference type="AlphaFoldDB" id="A0A2U2XEF8"/>
<proteinExistence type="predicted"/>
<keyword evidence="3" id="KW-0675">Receptor</keyword>
<reference evidence="3 4" key="2">
    <citation type="submission" date="2018-05" db="EMBL/GenBank/DDBJ databases">
        <authorList>
            <person name="Lanie J.A."/>
            <person name="Ng W.-L."/>
            <person name="Kazmierczak K.M."/>
            <person name="Andrzejewski T.M."/>
            <person name="Davidsen T.M."/>
            <person name="Wayne K.J."/>
            <person name="Tettelin H."/>
            <person name="Glass J.I."/>
            <person name="Rusch D."/>
            <person name="Podicherti R."/>
            <person name="Tsui H.-C.T."/>
            <person name="Winkler M.E."/>
        </authorList>
    </citation>
    <scope>NUCLEOTIDE SEQUENCE [LARGE SCALE GENOMIC DNA]</scope>
    <source>
        <strain evidence="3 4">C305</strain>
    </source>
</reference>
<dbReference type="Proteomes" id="UP000245370">
    <property type="component" value="Unassembled WGS sequence"/>
</dbReference>
<dbReference type="GO" id="GO:0030246">
    <property type="term" value="F:carbohydrate binding"/>
    <property type="evidence" value="ECO:0007669"/>
    <property type="project" value="InterPro"/>
</dbReference>
<keyword evidence="4" id="KW-1185">Reference proteome</keyword>
<dbReference type="Gene3D" id="2.60.40.1120">
    <property type="entry name" value="Carboxypeptidase-like, regulatory domain"/>
    <property type="match status" value="1"/>
</dbReference>
<sequence length="795" mass="89067">MRDNYLLKLNILKKILFFLTLILSSASLYAQSEFTVRGFVYNAENGEAAAFVKVLIKPIVFKPSDELNGATTDLDGYFQFSSLRGGEYAVEVRSAEHLSIYDTITLSDKALVTLRYELVKSEEVKEMEEVAIFGQDQSKRSNVEMSVNKLNQEGLERLPSFGAENDIISAFAITPGVVSTGDQGGQLYVRGGTPIQNKITLDGMTIYNPFHSIGFFSVFETELIKSADIYTGGFSAEYGGRISSIMDITYRDGDLTKHGGLVSVSPFIGKAVLEGPVFKNKDAKGSGGSYVFSAKHSLLNYTSEGVYPYVNDGEGMPFSFTDIYGKFTVKSPEGSKFSAFGFSNNDAVRYDNIADLNWKSYGGGINFTLVPSSNPVIIKGHLNASNYDIFFQEENGGKPRTSGITGFDVGFDFLYFLKNQSEITYGFNIGGFSTNFSTFNSVDREIKVENYNTELSAYLNYKLVKGRWVFNPGIRLQAYPSIPAVIPEPRLGIKVNATEKLRFKMSGGFYSQNFTSAANDRDIVTLFYGFVAAPTDVQSKFTKANGEEIEPENGLQTSWHGIFGAEYDLTRKLSLNVEGYYKYYPKLSNINVNKLYDDTPEFNQISDIYKKDFLIESGIAYGVDVLLEYKSNRLFLWGVYSYGESERWDGFMTYAPSFDRRHNINLVGSYSFLKDKSLELSLRWNFGSGLPFTPTSGYYQGEDFGNGVTTDYTTSNPSELSILLGDINSARLPTYHRFDITVKKKFSFKNKTILELKGGITNIYDRDNIFYVNRVTNEKIYQLPFLPSIGLSYDF</sequence>
<keyword evidence="1" id="KW-0732">Signal</keyword>
<reference evidence="3 4" key="1">
    <citation type="submission" date="2018-05" db="EMBL/GenBank/DDBJ databases">
        <title>Brumimicrobium oceani sp. nov., isolated from coastal sediment.</title>
        <authorList>
            <person name="Kou Y."/>
        </authorList>
    </citation>
    <scope>NUCLEOTIDE SEQUENCE [LARGE SCALE GENOMIC DNA]</scope>
    <source>
        <strain evidence="3 4">C305</strain>
    </source>
</reference>
<feature type="chain" id="PRO_5015750825" evidence="1">
    <location>
        <begin position="31"/>
        <end position="795"/>
    </location>
</feature>
<dbReference type="EMBL" id="QFRJ01000003">
    <property type="protein sequence ID" value="PWH86127.1"/>
    <property type="molecule type" value="Genomic_DNA"/>
</dbReference>
<gene>
    <name evidence="3" type="ORF">DIT68_06115</name>
</gene>
<comment type="caution">
    <text evidence="3">The sequence shown here is derived from an EMBL/GenBank/DDBJ whole genome shotgun (WGS) entry which is preliminary data.</text>
</comment>
<accession>A0A2U2XEF8</accession>
<dbReference type="InterPro" id="IPR037066">
    <property type="entry name" value="Plug_dom_sf"/>
</dbReference>